<keyword evidence="1" id="KW-0732">Signal</keyword>
<sequence>MKRILIVPALVSALCLSAAAQESESPDVPGTVSYCLPMTSISFDIEAEREIFHAGPYAAYAKKYLGIDVQQKDWTAYRLTEVKMTPYIEADQSSRYLLKVGAQGVDASFLKLTSCGLVSVSDGAYGDESIWRFPVDLEGSFAGNGLISNVASESTTLYRNVKDESAYTRVAVQQEMMVAKTPEKKAAETASLIFELRRKRIQIITGDTDATYSGEAMGAAVAEITRLEKEYMTMFTGYSEKSVQRMRCDVVPEKGRTMYVAFRLSDTEGILPADNLSGKPVVLEITPAPVPEPANPIEKKSDEKKLSKDVIYAMYRVPMVCTLKLTDGTGELLNSRLPVYQFGYDATFPLAVKVR</sequence>
<reference evidence="2" key="1">
    <citation type="submission" date="2020-10" db="EMBL/GenBank/DDBJ databases">
        <authorList>
            <person name="Gilroy R."/>
        </authorList>
    </citation>
    <scope>NUCLEOTIDE SEQUENCE</scope>
    <source>
        <strain evidence="2">B1-20833</strain>
    </source>
</reference>
<protein>
    <submittedName>
        <fullName evidence="2">DUF4831 family protein</fullName>
    </submittedName>
</protein>
<dbReference type="AlphaFoldDB" id="A0A9D9ETD0"/>
<evidence type="ECO:0000313" key="2">
    <source>
        <dbReference type="EMBL" id="MBO8452438.1"/>
    </source>
</evidence>
<dbReference type="EMBL" id="JADIMI010000061">
    <property type="protein sequence ID" value="MBO8452438.1"/>
    <property type="molecule type" value="Genomic_DNA"/>
</dbReference>
<feature type="signal peptide" evidence="1">
    <location>
        <begin position="1"/>
        <end position="20"/>
    </location>
</feature>
<accession>A0A9D9ETD0</accession>
<dbReference type="Pfam" id="PF16115">
    <property type="entry name" value="DUF4831"/>
    <property type="match status" value="2"/>
</dbReference>
<proteinExistence type="predicted"/>
<name>A0A9D9ETD0_9BACT</name>
<reference evidence="2" key="2">
    <citation type="journal article" date="2021" name="PeerJ">
        <title>Extensive microbial diversity within the chicken gut microbiome revealed by metagenomics and culture.</title>
        <authorList>
            <person name="Gilroy R."/>
            <person name="Ravi A."/>
            <person name="Getino M."/>
            <person name="Pursley I."/>
            <person name="Horton D.L."/>
            <person name="Alikhan N.F."/>
            <person name="Baker D."/>
            <person name="Gharbi K."/>
            <person name="Hall N."/>
            <person name="Watson M."/>
            <person name="Adriaenssens E.M."/>
            <person name="Foster-Nyarko E."/>
            <person name="Jarju S."/>
            <person name="Secka A."/>
            <person name="Antonio M."/>
            <person name="Oren A."/>
            <person name="Chaudhuri R.R."/>
            <person name="La Ragione R."/>
            <person name="Hildebrand F."/>
            <person name="Pallen M.J."/>
        </authorList>
    </citation>
    <scope>NUCLEOTIDE SEQUENCE</scope>
    <source>
        <strain evidence="2">B1-20833</strain>
    </source>
</reference>
<evidence type="ECO:0000313" key="3">
    <source>
        <dbReference type="Proteomes" id="UP000823661"/>
    </source>
</evidence>
<dbReference type="Proteomes" id="UP000823661">
    <property type="component" value="Unassembled WGS sequence"/>
</dbReference>
<dbReference type="InterPro" id="IPR032265">
    <property type="entry name" value="DUF4831"/>
</dbReference>
<organism evidence="2 3">
    <name type="scientific">Candidatus Cryptobacteroides intestinavium</name>
    <dbReference type="NCBI Taxonomy" id="2840766"/>
    <lineage>
        <taxon>Bacteria</taxon>
        <taxon>Pseudomonadati</taxon>
        <taxon>Bacteroidota</taxon>
        <taxon>Bacteroidia</taxon>
        <taxon>Bacteroidales</taxon>
        <taxon>Candidatus Cryptobacteroides</taxon>
    </lineage>
</organism>
<comment type="caution">
    <text evidence="2">The sequence shown here is derived from an EMBL/GenBank/DDBJ whole genome shotgun (WGS) entry which is preliminary data.</text>
</comment>
<gene>
    <name evidence="2" type="ORF">IAC06_06105</name>
</gene>
<feature type="chain" id="PRO_5038615190" evidence="1">
    <location>
        <begin position="21"/>
        <end position="355"/>
    </location>
</feature>
<evidence type="ECO:0000256" key="1">
    <source>
        <dbReference type="SAM" id="SignalP"/>
    </source>
</evidence>